<proteinExistence type="predicted"/>
<sequence>MRRLSAAEVEPHKIVSAGIACAFVALLVGCTQTGAGAPASTAPPSPAVTEDAEACDQLTTPLSLIFNVQAAPEGAIDAETAGGLYFTAAWDLNRIDESLEDSGLDAPVTRLKEAANAMNVHLGRSDDPATWSDQLDKIGAAQDEINAICGAVDAEWGIIGWYGG</sequence>
<accession>A0ABV5SU49</accession>
<evidence type="ECO:0000313" key="1">
    <source>
        <dbReference type="EMBL" id="MFB9643878.1"/>
    </source>
</evidence>
<comment type="caution">
    <text evidence="1">The sequence shown here is derived from an EMBL/GenBank/DDBJ whole genome shotgun (WGS) entry which is preliminary data.</text>
</comment>
<gene>
    <name evidence="1" type="ORF">ACFFQV_16410</name>
</gene>
<dbReference type="EMBL" id="JBHMBL010000004">
    <property type="protein sequence ID" value="MFB9643878.1"/>
    <property type="molecule type" value="Genomic_DNA"/>
</dbReference>
<dbReference type="RefSeq" id="WP_157424512.1">
    <property type="nucleotide sequence ID" value="NZ_BAAANI010000005.1"/>
</dbReference>
<evidence type="ECO:0008006" key="3">
    <source>
        <dbReference type="Google" id="ProtNLM"/>
    </source>
</evidence>
<keyword evidence="2" id="KW-1185">Reference proteome</keyword>
<dbReference type="PROSITE" id="PS51257">
    <property type="entry name" value="PROKAR_LIPOPROTEIN"/>
    <property type="match status" value="1"/>
</dbReference>
<name>A0ABV5SU49_9MICO</name>
<protein>
    <recommendedName>
        <fullName evidence="3">DUF4439 domain-containing protein</fullName>
    </recommendedName>
</protein>
<dbReference type="Proteomes" id="UP001589667">
    <property type="component" value="Unassembled WGS sequence"/>
</dbReference>
<evidence type="ECO:0000313" key="2">
    <source>
        <dbReference type="Proteomes" id="UP001589667"/>
    </source>
</evidence>
<organism evidence="1 2">
    <name type="scientific">Agromyces lapidis</name>
    <dbReference type="NCBI Taxonomy" id="279574"/>
    <lineage>
        <taxon>Bacteria</taxon>
        <taxon>Bacillati</taxon>
        <taxon>Actinomycetota</taxon>
        <taxon>Actinomycetes</taxon>
        <taxon>Micrococcales</taxon>
        <taxon>Microbacteriaceae</taxon>
        <taxon>Agromyces</taxon>
    </lineage>
</organism>
<reference evidence="1 2" key="1">
    <citation type="submission" date="2024-09" db="EMBL/GenBank/DDBJ databases">
        <authorList>
            <person name="Sun Q."/>
            <person name="Mori K."/>
        </authorList>
    </citation>
    <scope>NUCLEOTIDE SEQUENCE [LARGE SCALE GENOMIC DNA]</scope>
    <source>
        <strain evidence="1 2">JCM 14321</strain>
    </source>
</reference>